<comment type="caution">
    <text evidence="9">The sequence shown here is derived from an EMBL/GenBank/DDBJ whole genome shotgun (WGS) entry which is preliminary data.</text>
</comment>
<keyword evidence="3" id="KW-0326">Glycosidase</keyword>
<dbReference type="InterPro" id="IPR051913">
    <property type="entry name" value="GH2_Domain-Containing"/>
</dbReference>
<evidence type="ECO:0000259" key="8">
    <source>
        <dbReference type="Pfam" id="PF16355"/>
    </source>
</evidence>
<keyword evidence="10" id="KW-1185">Reference proteome</keyword>
<evidence type="ECO:0000256" key="4">
    <source>
        <dbReference type="SAM" id="SignalP"/>
    </source>
</evidence>
<dbReference type="SUPFAM" id="SSF49785">
    <property type="entry name" value="Galactose-binding domain-like"/>
    <property type="match status" value="1"/>
</dbReference>
<name>A0ABX1RTJ8_9FLAO</name>
<dbReference type="Gene3D" id="2.60.40.10">
    <property type="entry name" value="Immunoglobulins"/>
    <property type="match status" value="3"/>
</dbReference>
<evidence type="ECO:0000256" key="1">
    <source>
        <dbReference type="ARBA" id="ARBA00007401"/>
    </source>
</evidence>
<keyword evidence="2 9" id="KW-0378">Hydrolase</keyword>
<dbReference type="InterPro" id="IPR036156">
    <property type="entry name" value="Beta-gal/glucu_dom_sf"/>
</dbReference>
<feature type="domain" description="Glycosyl hydrolases family 2 sugar binding" evidence="7">
    <location>
        <begin position="62"/>
        <end position="186"/>
    </location>
</feature>
<dbReference type="Proteomes" id="UP000746690">
    <property type="component" value="Unassembled WGS sequence"/>
</dbReference>
<comment type="similarity">
    <text evidence="1">Belongs to the glycosyl hydrolase 2 family.</text>
</comment>
<dbReference type="RefSeq" id="WP_169670837.1">
    <property type="nucleotide sequence ID" value="NZ_JABBHF010000002.1"/>
</dbReference>
<dbReference type="Pfam" id="PF02837">
    <property type="entry name" value="Glyco_hydro_2_N"/>
    <property type="match status" value="1"/>
</dbReference>
<gene>
    <name evidence="9" type="ORF">HHX25_05140</name>
</gene>
<dbReference type="Pfam" id="PF02836">
    <property type="entry name" value="Glyco_hydro_2_C"/>
    <property type="match status" value="1"/>
</dbReference>
<evidence type="ECO:0000259" key="5">
    <source>
        <dbReference type="Pfam" id="PF00703"/>
    </source>
</evidence>
<dbReference type="InterPro" id="IPR013783">
    <property type="entry name" value="Ig-like_fold"/>
</dbReference>
<evidence type="ECO:0000313" key="9">
    <source>
        <dbReference type="EMBL" id="NMH86879.1"/>
    </source>
</evidence>
<feature type="chain" id="PRO_5045382277" evidence="4">
    <location>
        <begin position="25"/>
        <end position="785"/>
    </location>
</feature>
<protein>
    <submittedName>
        <fullName evidence="9">Glycoside hydrolase family 2 protein</fullName>
    </submittedName>
</protein>
<feature type="domain" description="Glycoside hydrolase family 2 immunoglobulin-like beta-sandwich" evidence="5">
    <location>
        <begin position="211"/>
        <end position="313"/>
    </location>
</feature>
<keyword evidence="4" id="KW-0732">Signal</keyword>
<dbReference type="PANTHER" id="PTHR42732:SF1">
    <property type="entry name" value="BETA-MANNOSIDASE"/>
    <property type="match status" value="1"/>
</dbReference>
<dbReference type="InterPro" id="IPR032311">
    <property type="entry name" value="DUF4982"/>
</dbReference>
<evidence type="ECO:0000259" key="7">
    <source>
        <dbReference type="Pfam" id="PF02837"/>
    </source>
</evidence>
<evidence type="ECO:0000259" key="6">
    <source>
        <dbReference type="Pfam" id="PF02836"/>
    </source>
</evidence>
<dbReference type="GO" id="GO:0016787">
    <property type="term" value="F:hydrolase activity"/>
    <property type="evidence" value="ECO:0007669"/>
    <property type="project" value="UniProtKB-KW"/>
</dbReference>
<dbReference type="SUPFAM" id="SSF51445">
    <property type="entry name" value="(Trans)glycosidases"/>
    <property type="match status" value="1"/>
</dbReference>
<dbReference type="InterPro" id="IPR006102">
    <property type="entry name" value="Ig-like_GH2"/>
</dbReference>
<dbReference type="Gene3D" id="2.60.120.260">
    <property type="entry name" value="Galactose-binding domain-like"/>
    <property type="match status" value="1"/>
</dbReference>
<dbReference type="InterPro" id="IPR017853">
    <property type="entry name" value="GH"/>
</dbReference>
<feature type="signal peptide" evidence="4">
    <location>
        <begin position="1"/>
        <end position="24"/>
    </location>
</feature>
<accession>A0ABX1RTJ8</accession>
<evidence type="ECO:0000256" key="2">
    <source>
        <dbReference type="ARBA" id="ARBA00022801"/>
    </source>
</evidence>
<feature type="domain" description="Glycoside hydrolase family 2 catalytic" evidence="6">
    <location>
        <begin position="317"/>
        <end position="436"/>
    </location>
</feature>
<dbReference type="InterPro" id="IPR006103">
    <property type="entry name" value="Glyco_hydro_2_cat"/>
</dbReference>
<dbReference type="InterPro" id="IPR006104">
    <property type="entry name" value="Glyco_hydro_2_N"/>
</dbReference>
<evidence type="ECO:0000313" key="10">
    <source>
        <dbReference type="Proteomes" id="UP000746690"/>
    </source>
</evidence>
<feature type="domain" description="DUF4982" evidence="8">
    <location>
        <begin position="614"/>
        <end position="676"/>
    </location>
</feature>
<dbReference type="EMBL" id="JABBHF010000002">
    <property type="protein sequence ID" value="NMH86879.1"/>
    <property type="molecule type" value="Genomic_DNA"/>
</dbReference>
<dbReference type="SUPFAM" id="SSF49303">
    <property type="entry name" value="beta-Galactosidase/glucuronidase domain"/>
    <property type="match status" value="1"/>
</dbReference>
<dbReference type="InterPro" id="IPR006101">
    <property type="entry name" value="Glyco_hydro_2"/>
</dbReference>
<reference evidence="9 10" key="1">
    <citation type="submission" date="2020-04" db="EMBL/GenBank/DDBJ databases">
        <title>A Flavivirga sp. nov.</title>
        <authorList>
            <person name="Sun X."/>
        </authorList>
    </citation>
    <scope>NUCLEOTIDE SEQUENCE [LARGE SCALE GENOMIC DNA]</scope>
    <source>
        <strain evidence="9 10">Y03</strain>
    </source>
</reference>
<dbReference type="Gene3D" id="3.20.20.80">
    <property type="entry name" value="Glycosidases"/>
    <property type="match status" value="1"/>
</dbReference>
<sequence length="785" mass="89880">MKFTFFKKLAICLLGGILTFNAQSCNGEDTINAKINFNSDWKFYRSDKSLDSDKKYIDLEFDDSNWEEVSLPHTSNIEPLVVNNQWQGICWYRKSFTLPKLSSSKKVIIELEAAMNHSMIWINGEEVAVHQGGYLPVVVDITDYVEGGKKNVIAVRLNNTDNPITGPKPLKVLDYNMYGGLYRNAWLSIKENVYISHPILADKVAGGGVFVTTPKVSDEKSLVRVKTHIVNESKEAKSIQIVQSIFYKNTLVKEHKSDKIVLEPESEQNVIERYSLIQPQLWSPKAPNLYKLETKILVNGSVVDQDLTRFGIREFTFKNNQLYINGNKTFLRGVNRHQEYPFIGYALSDNAQYRDAKKIKEAGFDYIRLSHYPHSPAFMDACDELGLVVIDAISGWQYYLDNDAFRAYCYSSATNLIRRDRNHPCVMAWEVSLNETTMPIFFMEELDKIVHQEYPGENVYSCGWMDDVYDIYLQARQHRILRPHELKDKPYSVSEYGDWEYYSKNAGLNQDKLPNDLRDEMSSRQARGFGEERMLRQVKNVQEAHNDNLTTPAYSDSYWVMYDYNRGYDTWIARCGVMDIFRLPKLAYYFYQSQRDTQEDTIIKIGSYWNEKSPLNVKVFSNCDEVKLFLDDNLIATQKPDKNEISAHLNHPPFTFKMSSFKPGTLKAVGFINGKEAVEDVVKTPQKPTKFKIRLDESGKVAQSGVNDVLFLYIEAVDDNGTVNPDFSEEVKLSSTGDCKIMNIDPITAEAGVATALIRIGNKKDKISFSAQSASLSGSFEFETE</sequence>
<dbReference type="Pfam" id="PF16355">
    <property type="entry name" value="DUF4982"/>
    <property type="match status" value="1"/>
</dbReference>
<dbReference type="Pfam" id="PF00703">
    <property type="entry name" value="Glyco_hydro_2"/>
    <property type="match status" value="1"/>
</dbReference>
<organism evidence="9 10">
    <name type="scientific">Flavivirga algicola</name>
    <dbReference type="NCBI Taxonomy" id="2729136"/>
    <lineage>
        <taxon>Bacteria</taxon>
        <taxon>Pseudomonadati</taxon>
        <taxon>Bacteroidota</taxon>
        <taxon>Flavobacteriia</taxon>
        <taxon>Flavobacteriales</taxon>
        <taxon>Flavobacteriaceae</taxon>
        <taxon>Flavivirga</taxon>
    </lineage>
</organism>
<proteinExistence type="inferred from homology"/>
<dbReference type="PRINTS" id="PR00132">
    <property type="entry name" value="GLHYDRLASE2"/>
</dbReference>
<evidence type="ECO:0000256" key="3">
    <source>
        <dbReference type="ARBA" id="ARBA00023295"/>
    </source>
</evidence>
<dbReference type="InterPro" id="IPR008979">
    <property type="entry name" value="Galactose-bd-like_sf"/>
</dbReference>
<dbReference type="PANTHER" id="PTHR42732">
    <property type="entry name" value="BETA-GALACTOSIDASE"/>
    <property type="match status" value="1"/>
</dbReference>